<keyword evidence="2" id="KW-1185">Reference proteome</keyword>
<accession>A0A392UD05</accession>
<proteinExistence type="predicted"/>
<dbReference type="AlphaFoldDB" id="A0A392UD05"/>
<organism evidence="1 2">
    <name type="scientific">Trifolium medium</name>
    <dbReference type="NCBI Taxonomy" id="97028"/>
    <lineage>
        <taxon>Eukaryota</taxon>
        <taxon>Viridiplantae</taxon>
        <taxon>Streptophyta</taxon>
        <taxon>Embryophyta</taxon>
        <taxon>Tracheophyta</taxon>
        <taxon>Spermatophyta</taxon>
        <taxon>Magnoliopsida</taxon>
        <taxon>eudicotyledons</taxon>
        <taxon>Gunneridae</taxon>
        <taxon>Pentapetalae</taxon>
        <taxon>rosids</taxon>
        <taxon>fabids</taxon>
        <taxon>Fabales</taxon>
        <taxon>Fabaceae</taxon>
        <taxon>Papilionoideae</taxon>
        <taxon>50 kb inversion clade</taxon>
        <taxon>NPAAA clade</taxon>
        <taxon>Hologalegina</taxon>
        <taxon>IRL clade</taxon>
        <taxon>Trifolieae</taxon>
        <taxon>Trifolium</taxon>
    </lineage>
</organism>
<evidence type="ECO:0000313" key="2">
    <source>
        <dbReference type="Proteomes" id="UP000265520"/>
    </source>
</evidence>
<feature type="non-terminal residue" evidence="1">
    <location>
        <position position="1"/>
    </location>
</feature>
<comment type="caution">
    <text evidence="1">The sequence shown here is derived from an EMBL/GenBank/DDBJ whole genome shotgun (WGS) entry which is preliminary data.</text>
</comment>
<protein>
    <submittedName>
        <fullName evidence="1">Uncharacterized protein</fullName>
    </submittedName>
</protein>
<sequence>CWANQWRHSDHTDEEYDQMLHTLALPRKDWQYTAAGTRARLNITDMMPAAKG</sequence>
<evidence type="ECO:0000313" key="1">
    <source>
        <dbReference type="EMBL" id="MCI70584.1"/>
    </source>
</evidence>
<dbReference type="EMBL" id="LXQA010778845">
    <property type="protein sequence ID" value="MCI70584.1"/>
    <property type="molecule type" value="Genomic_DNA"/>
</dbReference>
<name>A0A392UD05_9FABA</name>
<dbReference type="Proteomes" id="UP000265520">
    <property type="component" value="Unassembled WGS sequence"/>
</dbReference>
<reference evidence="1 2" key="1">
    <citation type="journal article" date="2018" name="Front. Plant Sci.">
        <title>Red Clover (Trifolium pratense) and Zigzag Clover (T. medium) - A Picture of Genomic Similarities and Differences.</title>
        <authorList>
            <person name="Dluhosova J."/>
            <person name="Istvanek J."/>
            <person name="Nedelnik J."/>
            <person name="Repkova J."/>
        </authorList>
    </citation>
    <scope>NUCLEOTIDE SEQUENCE [LARGE SCALE GENOMIC DNA]</scope>
    <source>
        <strain evidence="2">cv. 10/8</strain>
        <tissue evidence="1">Leaf</tissue>
    </source>
</reference>